<comment type="caution">
    <text evidence="1">The sequence shown here is derived from an EMBL/GenBank/DDBJ whole genome shotgun (WGS) entry which is preliminary data.</text>
</comment>
<feature type="non-terminal residue" evidence="1">
    <location>
        <position position="1"/>
    </location>
</feature>
<organism evidence="1 2">
    <name type="scientific">Scutellospora calospora</name>
    <dbReference type="NCBI Taxonomy" id="85575"/>
    <lineage>
        <taxon>Eukaryota</taxon>
        <taxon>Fungi</taxon>
        <taxon>Fungi incertae sedis</taxon>
        <taxon>Mucoromycota</taxon>
        <taxon>Glomeromycotina</taxon>
        <taxon>Glomeromycetes</taxon>
        <taxon>Diversisporales</taxon>
        <taxon>Gigasporaceae</taxon>
        <taxon>Scutellospora</taxon>
    </lineage>
</organism>
<accession>A0ACA9L422</accession>
<proteinExistence type="predicted"/>
<evidence type="ECO:0000313" key="2">
    <source>
        <dbReference type="Proteomes" id="UP000789860"/>
    </source>
</evidence>
<reference evidence="1" key="1">
    <citation type="submission" date="2021-06" db="EMBL/GenBank/DDBJ databases">
        <authorList>
            <person name="Kallberg Y."/>
            <person name="Tangrot J."/>
            <person name="Rosling A."/>
        </authorList>
    </citation>
    <scope>NUCLEOTIDE SEQUENCE</scope>
    <source>
        <strain evidence="1">AU212A</strain>
    </source>
</reference>
<gene>
    <name evidence="1" type="ORF">SCALOS_LOCUS3465</name>
</gene>
<evidence type="ECO:0000313" key="1">
    <source>
        <dbReference type="EMBL" id="CAG8506335.1"/>
    </source>
</evidence>
<name>A0ACA9L422_9GLOM</name>
<dbReference type="Proteomes" id="UP000789860">
    <property type="component" value="Unassembled WGS sequence"/>
</dbReference>
<keyword evidence="2" id="KW-1185">Reference proteome</keyword>
<sequence>VQPGIPPRIPGPPHLHRNNLVRSLPFSGTGFRLTNNQPNFQLNSDDNSDDDEKRQRIAEAVQARARTDDTTLAENSQYVKHGVRREVGTLKSRCAYCVAGG</sequence>
<protein>
    <submittedName>
        <fullName evidence="1">3873_t:CDS:1</fullName>
    </submittedName>
</protein>
<dbReference type="EMBL" id="CAJVPM010003841">
    <property type="protein sequence ID" value="CAG8506335.1"/>
    <property type="molecule type" value="Genomic_DNA"/>
</dbReference>